<evidence type="ECO:0008006" key="3">
    <source>
        <dbReference type="Google" id="ProtNLM"/>
    </source>
</evidence>
<dbReference type="EMBL" id="KL226136">
    <property type="protein sequence ID" value="KFM08880.1"/>
    <property type="molecule type" value="Genomic_DNA"/>
</dbReference>
<evidence type="ECO:0000313" key="2">
    <source>
        <dbReference type="Proteomes" id="UP000053286"/>
    </source>
</evidence>
<feature type="non-terminal residue" evidence="1">
    <location>
        <position position="55"/>
    </location>
</feature>
<name>A0A087R5X6_APTFO</name>
<proteinExistence type="predicted"/>
<dbReference type="AlphaFoldDB" id="A0A087R5X6"/>
<evidence type="ECO:0000313" key="1">
    <source>
        <dbReference type="EMBL" id="KFM08880.1"/>
    </source>
</evidence>
<reference evidence="1 2" key="1">
    <citation type="submission" date="2014-04" db="EMBL/GenBank/DDBJ databases">
        <title>Genome evolution of avian class.</title>
        <authorList>
            <person name="Zhang G."/>
            <person name="Li C."/>
        </authorList>
    </citation>
    <scope>NUCLEOTIDE SEQUENCE [LARGE SCALE GENOMIC DNA]</scope>
    <source>
        <strain evidence="1">BGI_AS27</strain>
    </source>
</reference>
<protein>
    <recommendedName>
        <fullName evidence="3">Nidogen G2 beta-barrel domain-containing protein</fullName>
    </recommendedName>
</protein>
<keyword evidence="2" id="KW-1185">Reference proteome</keyword>
<gene>
    <name evidence="1" type="ORF">AS27_03958</name>
</gene>
<feature type="non-terminal residue" evidence="1">
    <location>
        <position position="1"/>
    </location>
</feature>
<sequence>NSFKLKEGRFRLDIRKKFFTMRVVSHWNRLPREVVDAPSLDVFKVRLDGALGNLI</sequence>
<dbReference type="Proteomes" id="UP000053286">
    <property type="component" value="Unassembled WGS sequence"/>
</dbReference>
<organism evidence="1 2">
    <name type="scientific">Aptenodytes forsteri</name>
    <name type="common">Emperor penguin</name>
    <dbReference type="NCBI Taxonomy" id="9233"/>
    <lineage>
        <taxon>Eukaryota</taxon>
        <taxon>Metazoa</taxon>
        <taxon>Chordata</taxon>
        <taxon>Craniata</taxon>
        <taxon>Vertebrata</taxon>
        <taxon>Euteleostomi</taxon>
        <taxon>Archelosauria</taxon>
        <taxon>Archosauria</taxon>
        <taxon>Dinosauria</taxon>
        <taxon>Saurischia</taxon>
        <taxon>Theropoda</taxon>
        <taxon>Coelurosauria</taxon>
        <taxon>Aves</taxon>
        <taxon>Neognathae</taxon>
        <taxon>Neoaves</taxon>
        <taxon>Aequornithes</taxon>
        <taxon>Sphenisciformes</taxon>
        <taxon>Spheniscidae</taxon>
        <taxon>Aptenodytes</taxon>
    </lineage>
</organism>
<accession>A0A087R5X6</accession>